<dbReference type="PANTHER" id="PTHR10257:SF77">
    <property type="entry name" value="SERINE_THREONINE PROTEIN PHOSPHATASE 2A REGULATORY SUBUNIT"/>
    <property type="match status" value="1"/>
</dbReference>
<dbReference type="OrthoDB" id="10264446at2759"/>
<organism evidence="1 2">
    <name type="scientific">Miscanthus lutarioriparius</name>
    <dbReference type="NCBI Taxonomy" id="422564"/>
    <lineage>
        <taxon>Eukaryota</taxon>
        <taxon>Viridiplantae</taxon>
        <taxon>Streptophyta</taxon>
        <taxon>Embryophyta</taxon>
        <taxon>Tracheophyta</taxon>
        <taxon>Spermatophyta</taxon>
        <taxon>Magnoliopsida</taxon>
        <taxon>Liliopsida</taxon>
        <taxon>Poales</taxon>
        <taxon>Poaceae</taxon>
        <taxon>PACMAD clade</taxon>
        <taxon>Panicoideae</taxon>
        <taxon>Andropogonodae</taxon>
        <taxon>Andropogoneae</taxon>
        <taxon>Saccharinae</taxon>
        <taxon>Miscanthus</taxon>
    </lineage>
</organism>
<dbReference type="InterPro" id="IPR011989">
    <property type="entry name" value="ARM-like"/>
</dbReference>
<dbReference type="GO" id="GO:0007165">
    <property type="term" value="P:signal transduction"/>
    <property type="evidence" value="ECO:0007669"/>
    <property type="project" value="InterPro"/>
</dbReference>
<proteinExistence type="predicted"/>
<keyword evidence="2" id="KW-1185">Reference proteome</keyword>
<dbReference type="GO" id="GO:0019888">
    <property type="term" value="F:protein phosphatase regulator activity"/>
    <property type="evidence" value="ECO:0007669"/>
    <property type="project" value="InterPro"/>
</dbReference>
<dbReference type="InterPro" id="IPR002554">
    <property type="entry name" value="PP2A_B56"/>
</dbReference>
<name>A0A811NA60_9POAL</name>
<dbReference type="Gene3D" id="1.25.10.10">
    <property type="entry name" value="Leucine-rich Repeat Variant"/>
    <property type="match status" value="1"/>
</dbReference>
<comment type="caution">
    <text evidence="1">The sequence shown here is derived from an EMBL/GenBank/DDBJ whole genome shotgun (WGS) entry which is preliminary data.</text>
</comment>
<dbReference type="PANTHER" id="PTHR10257">
    <property type="entry name" value="SERINE/THREONINE PROTEIN PHOSPHATASE 2A PP2A REGULATORY SUBUNIT B"/>
    <property type="match status" value="1"/>
</dbReference>
<dbReference type="GO" id="GO:0000159">
    <property type="term" value="C:protein phosphatase type 2A complex"/>
    <property type="evidence" value="ECO:0007669"/>
    <property type="project" value="InterPro"/>
</dbReference>
<dbReference type="AlphaFoldDB" id="A0A811NA60"/>
<evidence type="ECO:0000313" key="1">
    <source>
        <dbReference type="EMBL" id="CAD6220358.1"/>
    </source>
</evidence>
<protein>
    <submittedName>
        <fullName evidence="1">Uncharacterized protein</fullName>
    </submittedName>
</protein>
<dbReference type="InterPro" id="IPR016024">
    <property type="entry name" value="ARM-type_fold"/>
</dbReference>
<gene>
    <name evidence="1" type="ORF">NCGR_LOCUS13862</name>
</gene>
<reference evidence="1" key="1">
    <citation type="submission" date="2020-10" db="EMBL/GenBank/DDBJ databases">
        <authorList>
            <person name="Han B."/>
            <person name="Lu T."/>
            <person name="Zhao Q."/>
            <person name="Huang X."/>
            <person name="Zhao Y."/>
        </authorList>
    </citation>
    <scope>NUCLEOTIDE SEQUENCE</scope>
</reference>
<evidence type="ECO:0000313" key="2">
    <source>
        <dbReference type="Proteomes" id="UP000604825"/>
    </source>
</evidence>
<accession>A0A811NA60</accession>
<dbReference type="SUPFAM" id="SSF48371">
    <property type="entry name" value="ARM repeat"/>
    <property type="match status" value="1"/>
</dbReference>
<dbReference type="EMBL" id="CAJGYO010000003">
    <property type="protein sequence ID" value="CAD6220358.1"/>
    <property type="molecule type" value="Genomic_DNA"/>
</dbReference>
<dbReference type="Pfam" id="PF01603">
    <property type="entry name" value="B56"/>
    <property type="match status" value="1"/>
</dbReference>
<sequence length="173" mass="19761">MGPDLDTQYYFLTLSFCSVLVAERVLFFWNNTHFENFVKQNSKVILPIIFPALEKNINGHWNQVVQSLSLNVQKLFSDRDLRTIDVVSRILSAHRGAGRRFRFPAQHLQYYPAIVDAWLRIPALDNLQEIDCCIDIYAPDVLQAPPQPASTFRFSSCLCVATLSQCHLSDDVA</sequence>
<dbReference type="Proteomes" id="UP000604825">
    <property type="component" value="Unassembled WGS sequence"/>
</dbReference>